<sequence>MGIDWCAVKPLGREAIQHKKNVPKKYNPSEKALPGYGRPGKYSRVLAFCRKTIVKNEKTALPRDNDRAIARRFGPK</sequence>
<name>A0A8J3D4D2_9BACT</name>
<comment type="caution">
    <text evidence="1">The sequence shown here is derived from an EMBL/GenBank/DDBJ whole genome shotgun (WGS) entry which is preliminary data.</text>
</comment>
<evidence type="ECO:0000313" key="1">
    <source>
        <dbReference type="EMBL" id="GHB57970.1"/>
    </source>
</evidence>
<dbReference type="AlphaFoldDB" id="A0A8J3D4D2"/>
<reference evidence="1 2" key="1">
    <citation type="journal article" date="2014" name="Int. J. Syst. Evol. Microbiol.">
        <title>Complete genome sequence of Corynebacterium casei LMG S-19264T (=DSM 44701T), isolated from a smear-ripened cheese.</title>
        <authorList>
            <consortium name="US DOE Joint Genome Institute (JGI-PGF)"/>
            <person name="Walter F."/>
            <person name="Albersmeier A."/>
            <person name="Kalinowski J."/>
            <person name="Ruckert C."/>
        </authorList>
    </citation>
    <scope>NUCLEOTIDE SEQUENCE [LARGE SCALE GENOMIC DNA]</scope>
    <source>
        <strain evidence="1 2">KCTC 12866</strain>
    </source>
</reference>
<gene>
    <name evidence="1" type="ORF">GCM10007390_09270</name>
</gene>
<protein>
    <submittedName>
        <fullName evidence="1">Uncharacterized protein</fullName>
    </submittedName>
</protein>
<dbReference type="Proteomes" id="UP000598271">
    <property type="component" value="Unassembled WGS sequence"/>
</dbReference>
<evidence type="ECO:0000313" key="2">
    <source>
        <dbReference type="Proteomes" id="UP000598271"/>
    </source>
</evidence>
<keyword evidence="2" id="KW-1185">Reference proteome</keyword>
<accession>A0A8J3D4D2</accession>
<proteinExistence type="predicted"/>
<dbReference type="EMBL" id="BMXF01000001">
    <property type="protein sequence ID" value="GHB57970.1"/>
    <property type="molecule type" value="Genomic_DNA"/>
</dbReference>
<organism evidence="1 2">
    <name type="scientific">Persicitalea jodogahamensis</name>
    <dbReference type="NCBI Taxonomy" id="402147"/>
    <lineage>
        <taxon>Bacteria</taxon>
        <taxon>Pseudomonadati</taxon>
        <taxon>Bacteroidota</taxon>
        <taxon>Cytophagia</taxon>
        <taxon>Cytophagales</taxon>
        <taxon>Spirosomataceae</taxon>
        <taxon>Persicitalea</taxon>
    </lineage>
</organism>